<comment type="caution">
    <text evidence="16">Lacks conserved residue(s) required for the propagation of feature annotation.</text>
</comment>
<evidence type="ECO:0000313" key="21">
    <source>
        <dbReference type="Proteomes" id="UP000001554"/>
    </source>
</evidence>
<evidence type="ECO:0000256" key="8">
    <source>
        <dbReference type="ARBA" id="ARBA00022989"/>
    </source>
</evidence>
<reference evidence="22" key="3">
    <citation type="submission" date="2025-04" db="UniProtKB">
        <authorList>
            <consortium name="RefSeq"/>
        </authorList>
    </citation>
    <scope>IDENTIFICATION</scope>
    <source>
        <strain evidence="22">S238N-H82</strain>
        <tissue evidence="22">Testes</tissue>
    </source>
</reference>
<dbReference type="GO" id="GO:0007173">
    <property type="term" value="P:epidermal growth factor receptor signaling pathway"/>
    <property type="evidence" value="ECO:0000318"/>
    <property type="project" value="GO_Central"/>
</dbReference>
<evidence type="ECO:0000256" key="9">
    <source>
        <dbReference type="ARBA" id="ARBA00023030"/>
    </source>
</evidence>
<evidence type="ECO:0000256" key="13">
    <source>
        <dbReference type="ARBA" id="ARBA00054375"/>
    </source>
</evidence>
<evidence type="ECO:0000256" key="4">
    <source>
        <dbReference type="ARBA" id="ARBA00022525"/>
    </source>
</evidence>
<feature type="disulfide bond" evidence="16">
    <location>
        <begin position="50"/>
        <end position="67"/>
    </location>
</feature>
<evidence type="ECO:0000256" key="16">
    <source>
        <dbReference type="PROSITE-ProRule" id="PRU00076"/>
    </source>
</evidence>
<dbReference type="OrthoDB" id="6162427at2759"/>
<feature type="chain" id="PRO_5044729260" description="Pro-neuregulin-4, membrane-bound isoform" evidence="18">
    <location>
        <begin position="27"/>
        <end position="133"/>
    </location>
</feature>
<dbReference type="GO" id="GO:0008284">
    <property type="term" value="P:positive regulation of cell population proliferation"/>
    <property type="evidence" value="ECO:0000318"/>
    <property type="project" value="GO_Central"/>
</dbReference>
<dbReference type="InParanoid" id="C3Z2S4"/>
<dbReference type="GO" id="GO:0005886">
    <property type="term" value="C:plasma membrane"/>
    <property type="evidence" value="ECO:0007669"/>
    <property type="project" value="UniProtKB-SubCell"/>
</dbReference>
<keyword evidence="11 16" id="KW-1015">Disulfide bond</keyword>
<comment type="subcellular location">
    <subcellularLocation>
        <location evidence="1">Cell membrane</location>
        <topology evidence="1">Single-pass type I membrane protein</topology>
    </subcellularLocation>
    <subcellularLocation>
        <location evidence="2">Secreted</location>
    </subcellularLocation>
</comment>
<dbReference type="GO" id="GO:0008083">
    <property type="term" value="F:growth factor activity"/>
    <property type="evidence" value="ECO:0007669"/>
    <property type="project" value="UniProtKB-KW"/>
</dbReference>
<dbReference type="GO" id="GO:0005576">
    <property type="term" value="C:extracellular region"/>
    <property type="evidence" value="ECO:0007669"/>
    <property type="project" value="UniProtKB-SubCell"/>
</dbReference>
<evidence type="ECO:0000256" key="7">
    <source>
        <dbReference type="ARBA" id="ARBA00022729"/>
    </source>
</evidence>
<evidence type="ECO:0000256" key="14">
    <source>
        <dbReference type="ARBA" id="ARBA00063299"/>
    </source>
</evidence>
<keyword evidence="8 17" id="KW-1133">Transmembrane helix</keyword>
<feature type="disulfide bond" evidence="16">
    <location>
        <begin position="69"/>
        <end position="78"/>
    </location>
</feature>
<evidence type="ECO:0000256" key="11">
    <source>
        <dbReference type="ARBA" id="ARBA00023157"/>
    </source>
</evidence>
<accession>C3Z2S4</accession>
<dbReference type="PROSITE" id="PS50026">
    <property type="entry name" value="EGF_3"/>
    <property type="match status" value="1"/>
</dbReference>
<comment type="subunit">
    <text evidence="14">Interacts with ERBB4.</text>
</comment>
<name>C3Z2S4_BRAFL</name>
<reference evidence="20" key="1">
    <citation type="journal article" date="2008" name="Nature">
        <title>The amphioxus genome and the evolution of the chordate karyotype.</title>
        <authorList>
            <consortium name="US DOE Joint Genome Institute (JGI-PGF)"/>
            <person name="Putnam N.H."/>
            <person name="Butts T."/>
            <person name="Ferrier D.E.K."/>
            <person name="Furlong R.F."/>
            <person name="Hellsten U."/>
            <person name="Kawashima T."/>
            <person name="Robinson-Rechavi M."/>
            <person name="Shoguchi E."/>
            <person name="Terry A."/>
            <person name="Yu J.-K."/>
            <person name="Benito-Gutierrez E.L."/>
            <person name="Dubchak I."/>
            <person name="Garcia-Fernandez J."/>
            <person name="Gibson-Brown J.J."/>
            <person name="Grigoriev I.V."/>
            <person name="Horton A.C."/>
            <person name="de Jong P.J."/>
            <person name="Jurka J."/>
            <person name="Kapitonov V.V."/>
            <person name="Kohara Y."/>
            <person name="Kuroki Y."/>
            <person name="Lindquist E."/>
            <person name="Lucas S."/>
            <person name="Osoegawa K."/>
            <person name="Pennacchio L.A."/>
            <person name="Salamov A.A."/>
            <person name="Satou Y."/>
            <person name="Sauka-Spengler T."/>
            <person name="Schmutz J."/>
            <person name="Shin-I T."/>
            <person name="Toyoda A."/>
            <person name="Bronner-Fraser M."/>
            <person name="Fujiyama A."/>
            <person name="Holland L.Z."/>
            <person name="Holland P.W.H."/>
            <person name="Satoh N."/>
            <person name="Rokhsar D.S."/>
        </authorList>
    </citation>
    <scope>NUCLEOTIDE SEQUENCE [LARGE SCALE GENOMIC DNA]</scope>
    <source>
        <strain evidence="20">S238N-H82</strain>
        <tissue evidence="20">Testes</tissue>
    </source>
</reference>
<feature type="transmembrane region" description="Helical" evidence="17">
    <location>
        <begin position="96"/>
        <end position="120"/>
    </location>
</feature>
<dbReference type="KEGG" id="bfo:118416735"/>
<dbReference type="InterPro" id="IPR000742">
    <property type="entry name" value="EGF"/>
</dbReference>
<protein>
    <recommendedName>
        <fullName evidence="15">Pro-neuregulin-4, membrane-bound isoform</fullName>
    </recommendedName>
</protein>
<keyword evidence="7 18" id="KW-0732">Signal</keyword>
<reference evidence="21" key="2">
    <citation type="journal article" date="2020" name="Nat. Ecol. Evol.">
        <title>Deeply conserved synteny resolves early events in vertebrate evolution.</title>
        <authorList>
            <person name="Simakov O."/>
            <person name="Marletaz F."/>
            <person name="Yue J.X."/>
            <person name="O'Connell B."/>
            <person name="Jenkins J."/>
            <person name="Brandt A."/>
            <person name="Calef R."/>
            <person name="Tung C.H."/>
            <person name="Huang T.K."/>
            <person name="Schmutz J."/>
            <person name="Satoh N."/>
            <person name="Yu J.K."/>
            <person name="Putnam N.H."/>
            <person name="Green R.E."/>
            <person name="Rokhsar D.S."/>
        </authorList>
    </citation>
    <scope>NUCLEOTIDE SEQUENCE [LARGE SCALE GENOMIC DNA]</scope>
    <source>
        <strain evidence="21">S238N-H82</strain>
    </source>
</reference>
<dbReference type="PANTHER" id="PTHR10740:SF14">
    <property type="entry name" value="EGF-LIKE DOMAIN-CONTAINING PROTEIN"/>
    <property type="match status" value="1"/>
</dbReference>
<proteinExistence type="predicted"/>
<keyword evidence="9" id="KW-0339">Growth factor</keyword>
<evidence type="ECO:0000256" key="1">
    <source>
        <dbReference type="ARBA" id="ARBA00004251"/>
    </source>
</evidence>
<comment type="function">
    <text evidence="13">Low affinity ligand for the ERBB4 tyrosine kinase receptor. Concomitantly recruits ERBB1 and ERBB2 coreceptors, resulting in ligand-stimulated tyrosine phosphorylation and activation of the ERBB receptors. Does not bind to the ERBB1, ERBB2 and ERBB3 receptors.</text>
</comment>
<dbReference type="Gene3D" id="2.10.25.10">
    <property type="entry name" value="Laminin"/>
    <property type="match status" value="1"/>
</dbReference>
<feature type="signal peptide" evidence="18">
    <location>
        <begin position="1"/>
        <end position="26"/>
    </location>
</feature>
<feature type="domain" description="EGF-like" evidence="19">
    <location>
        <begin position="38"/>
        <end position="79"/>
    </location>
</feature>
<evidence type="ECO:0000256" key="10">
    <source>
        <dbReference type="ARBA" id="ARBA00023136"/>
    </source>
</evidence>
<dbReference type="AlphaFoldDB" id="C3Z2S4"/>
<sequence>MTTSVLARRLLQFCCLVCLSAIPVFSQEEPLQLELTSQGVLCGPEYDGFCLNGGECEIIPDFARPRCSCTWEYMGERCQRGNILAIQAMQEELRDYYIIMSAMGGVLVALMALGVGYIIYRKCGKPDPRPESV</sequence>
<dbReference type="EMBL" id="GG666574">
    <property type="protein sequence ID" value="EEN53325.1"/>
    <property type="molecule type" value="Genomic_DNA"/>
</dbReference>
<keyword evidence="21" id="KW-1185">Reference proteome</keyword>
<keyword evidence="12" id="KW-0325">Glycoprotein</keyword>
<evidence type="ECO:0000256" key="2">
    <source>
        <dbReference type="ARBA" id="ARBA00004613"/>
    </source>
</evidence>
<dbReference type="SUPFAM" id="SSF57196">
    <property type="entry name" value="EGF/Laminin"/>
    <property type="match status" value="1"/>
</dbReference>
<evidence type="ECO:0000256" key="17">
    <source>
        <dbReference type="SAM" id="Phobius"/>
    </source>
</evidence>
<evidence type="ECO:0000256" key="18">
    <source>
        <dbReference type="SAM" id="SignalP"/>
    </source>
</evidence>
<dbReference type="RefSeq" id="XP_035677849.1">
    <property type="nucleotide sequence ID" value="XM_035821956.1"/>
</dbReference>
<organism>
    <name type="scientific">Branchiostoma floridae</name>
    <name type="common">Florida lancelet</name>
    <name type="synonym">Amphioxus</name>
    <dbReference type="NCBI Taxonomy" id="7739"/>
    <lineage>
        <taxon>Eukaryota</taxon>
        <taxon>Metazoa</taxon>
        <taxon>Chordata</taxon>
        <taxon>Cephalochordata</taxon>
        <taxon>Leptocardii</taxon>
        <taxon>Amphioxiformes</taxon>
        <taxon>Branchiostomatidae</taxon>
        <taxon>Branchiostoma</taxon>
    </lineage>
</organism>
<keyword evidence="4" id="KW-0964">Secreted</keyword>
<gene>
    <name evidence="22" type="primary">LOC118416735</name>
    <name evidence="20" type="ORF">BRAFLDRAFT_66454</name>
</gene>
<dbReference type="GO" id="GO:0045840">
    <property type="term" value="P:positive regulation of mitotic nuclear division"/>
    <property type="evidence" value="ECO:0000318"/>
    <property type="project" value="GO_Central"/>
</dbReference>
<evidence type="ECO:0000256" key="5">
    <source>
        <dbReference type="ARBA" id="ARBA00022536"/>
    </source>
</evidence>
<evidence type="ECO:0000313" key="22">
    <source>
        <dbReference type="RefSeq" id="XP_035677849.1"/>
    </source>
</evidence>
<evidence type="ECO:0000256" key="6">
    <source>
        <dbReference type="ARBA" id="ARBA00022692"/>
    </source>
</evidence>
<evidence type="ECO:0000256" key="12">
    <source>
        <dbReference type="ARBA" id="ARBA00023180"/>
    </source>
</evidence>
<evidence type="ECO:0000259" key="19">
    <source>
        <dbReference type="PROSITE" id="PS50026"/>
    </source>
</evidence>
<evidence type="ECO:0000256" key="15">
    <source>
        <dbReference type="ARBA" id="ARBA00073762"/>
    </source>
</evidence>
<dbReference type="FunFam" id="2.10.25.10:FF:000356">
    <property type="entry name" value="pro-neuregulin-4, membrane-bound isoform"/>
    <property type="match status" value="1"/>
</dbReference>
<keyword evidence="6 17" id="KW-0812">Transmembrane</keyword>
<dbReference type="PROSITE" id="PS00022">
    <property type="entry name" value="EGF_1"/>
    <property type="match status" value="1"/>
</dbReference>
<evidence type="ECO:0000256" key="3">
    <source>
        <dbReference type="ARBA" id="ARBA00022475"/>
    </source>
</evidence>
<evidence type="ECO:0000313" key="20">
    <source>
        <dbReference type="EMBL" id="EEN53325.1"/>
    </source>
</evidence>
<dbReference type="PANTHER" id="PTHR10740">
    <property type="entry name" value="TRANSFORMING GROWTH FACTOR ALPHA"/>
    <property type="match status" value="1"/>
</dbReference>
<keyword evidence="10 17" id="KW-0472">Membrane</keyword>
<dbReference type="OMA" id="CTCTWEY"/>
<keyword evidence="5 16" id="KW-0245">EGF-like domain</keyword>
<dbReference type="Proteomes" id="UP000001554">
    <property type="component" value="Chromosome 5"/>
</dbReference>
<keyword evidence="3" id="KW-1003">Cell membrane</keyword>
<dbReference type="GeneID" id="118416735"/>